<keyword evidence="7 13" id="KW-0479">Metal-binding</keyword>
<keyword evidence="11 13" id="KW-0503">Monooxygenase</keyword>
<dbReference type="PANTHER" id="PTHR24305:SF166">
    <property type="entry name" value="CYTOCHROME P450 12A4, MITOCHONDRIAL-RELATED"/>
    <property type="match status" value="1"/>
</dbReference>
<dbReference type="EMBL" id="JBBXMP010000580">
    <property type="protein sequence ID" value="KAL0057341.1"/>
    <property type="molecule type" value="Genomic_DNA"/>
</dbReference>
<evidence type="ECO:0000256" key="4">
    <source>
        <dbReference type="ARBA" id="ARBA00010617"/>
    </source>
</evidence>
<comment type="caution">
    <text evidence="15">The sequence shown here is derived from an EMBL/GenBank/DDBJ whole genome shotgun (WGS) entry which is preliminary data.</text>
</comment>
<comment type="cofactor">
    <cofactor evidence="1">
        <name>heme</name>
        <dbReference type="ChEBI" id="CHEBI:30413"/>
    </cofactor>
</comment>
<reference evidence="15 16" key="1">
    <citation type="submission" date="2024-05" db="EMBL/GenBank/DDBJ databases">
        <title>A draft genome resource for the thread blight pathogen Marasmius tenuissimus strain MS-2.</title>
        <authorList>
            <person name="Yulfo-Soto G.E."/>
            <person name="Baruah I.K."/>
            <person name="Amoako-Attah I."/>
            <person name="Bukari Y."/>
            <person name="Meinhardt L.W."/>
            <person name="Bailey B.A."/>
            <person name="Cohen S.P."/>
        </authorList>
    </citation>
    <scope>NUCLEOTIDE SEQUENCE [LARGE SCALE GENOMIC DNA]</scope>
    <source>
        <strain evidence="15 16">MS-2</strain>
    </source>
</reference>
<evidence type="ECO:0000256" key="11">
    <source>
        <dbReference type="ARBA" id="ARBA00023033"/>
    </source>
</evidence>
<evidence type="ECO:0000313" key="15">
    <source>
        <dbReference type="EMBL" id="KAL0057341.1"/>
    </source>
</evidence>
<comment type="similarity">
    <text evidence="4 13">Belongs to the cytochrome P450 family.</text>
</comment>
<feature type="signal peptide" evidence="14">
    <location>
        <begin position="1"/>
        <end position="19"/>
    </location>
</feature>
<keyword evidence="9 13" id="KW-0560">Oxidoreductase</keyword>
<dbReference type="PROSITE" id="PS00086">
    <property type="entry name" value="CYTOCHROME_P450"/>
    <property type="match status" value="1"/>
</dbReference>
<keyword evidence="14" id="KW-0732">Signal</keyword>
<name>A0ABR2Z705_9AGAR</name>
<dbReference type="InterPro" id="IPR036396">
    <property type="entry name" value="Cyt_P450_sf"/>
</dbReference>
<evidence type="ECO:0000256" key="7">
    <source>
        <dbReference type="ARBA" id="ARBA00022723"/>
    </source>
</evidence>
<keyword evidence="16" id="KW-1185">Reference proteome</keyword>
<gene>
    <name evidence="15" type="ORF">AAF712_016020</name>
</gene>
<evidence type="ECO:0000256" key="10">
    <source>
        <dbReference type="ARBA" id="ARBA00023004"/>
    </source>
</evidence>
<dbReference type="InterPro" id="IPR050121">
    <property type="entry name" value="Cytochrome_P450_monoxygenase"/>
</dbReference>
<evidence type="ECO:0008006" key="17">
    <source>
        <dbReference type="Google" id="ProtNLM"/>
    </source>
</evidence>
<comment type="pathway">
    <text evidence="3">Secondary metabolite biosynthesis; terpenoid biosynthesis.</text>
</comment>
<evidence type="ECO:0000256" key="2">
    <source>
        <dbReference type="ARBA" id="ARBA00004370"/>
    </source>
</evidence>
<sequence>MLSQLVALALLLVTGTVAAFVVRARRRSLKFLPGPPSPSLLLGHEWDMSRKRVVGHLETAWFDQYGSALRLAGCFGEDILMLNDPRALQHVFQKSAYRYKKPGDVERFFTKVFGTGVLSANGGAHQRQRKVLNPAFAAGQIRPFAQLFSLSAKSLTLKWKNEIENGATVLDAVPWIHGMALEALGDTMLEYDFNGSRGHQTSELREILRDLFIDTRSPGEYQFLRSVSYRFLPRAVTSLFELKKTKEDKRFEHWVARSQAISRDLAKNKVESGGAGEKDNDFLSVVARSMGAEDPKKALNPAEGLSQMATIIFAGHETTAFTMNWVLYELSRNPKVQEKLFHEIKQVREQTRNDGELLAKDLEGMAYLNAVIRETLRFHPIIVELIREAEVDDIIPLEFPVVDSSGSVLREIPVTKGQRVLAGVYNYNRLKEVWGEDAEEWRPERFLNVTKPSTLGIFANLLTFGAGIRACIGWRFAVLEIQAVVAALVESFTFELPEGADFDQVRLRSKQTHGFAWAHEDQQPPQSVMGPCFRFWTPFPPRSSLYVDDNGNRIEAFAFEQMKSLLAASGIAVVEIGFDCQATVHEMCQDSFMGGNTSALSRISTSVRS</sequence>
<dbReference type="PRINTS" id="PR00463">
    <property type="entry name" value="EP450I"/>
</dbReference>
<dbReference type="InterPro" id="IPR002401">
    <property type="entry name" value="Cyt_P450_E_grp-I"/>
</dbReference>
<evidence type="ECO:0000256" key="1">
    <source>
        <dbReference type="ARBA" id="ARBA00001971"/>
    </source>
</evidence>
<dbReference type="Gene3D" id="1.10.630.10">
    <property type="entry name" value="Cytochrome P450"/>
    <property type="match status" value="1"/>
</dbReference>
<evidence type="ECO:0000256" key="6">
    <source>
        <dbReference type="ARBA" id="ARBA00022692"/>
    </source>
</evidence>
<keyword evidence="8" id="KW-1133">Transmembrane helix</keyword>
<evidence type="ECO:0000256" key="14">
    <source>
        <dbReference type="SAM" id="SignalP"/>
    </source>
</evidence>
<dbReference type="Proteomes" id="UP001437256">
    <property type="component" value="Unassembled WGS sequence"/>
</dbReference>
<accession>A0ABR2Z705</accession>
<evidence type="ECO:0000256" key="13">
    <source>
        <dbReference type="RuleBase" id="RU000461"/>
    </source>
</evidence>
<evidence type="ECO:0000256" key="5">
    <source>
        <dbReference type="ARBA" id="ARBA00022617"/>
    </source>
</evidence>
<dbReference type="PANTHER" id="PTHR24305">
    <property type="entry name" value="CYTOCHROME P450"/>
    <property type="match status" value="1"/>
</dbReference>
<feature type="chain" id="PRO_5045438632" description="Cytochrome P450" evidence="14">
    <location>
        <begin position="20"/>
        <end position="609"/>
    </location>
</feature>
<evidence type="ECO:0000256" key="8">
    <source>
        <dbReference type="ARBA" id="ARBA00022989"/>
    </source>
</evidence>
<evidence type="ECO:0000256" key="9">
    <source>
        <dbReference type="ARBA" id="ARBA00023002"/>
    </source>
</evidence>
<dbReference type="SUPFAM" id="SSF48264">
    <property type="entry name" value="Cytochrome P450"/>
    <property type="match status" value="1"/>
</dbReference>
<comment type="subcellular location">
    <subcellularLocation>
        <location evidence="2">Membrane</location>
    </subcellularLocation>
</comment>
<keyword evidence="12" id="KW-0472">Membrane</keyword>
<dbReference type="Pfam" id="PF00067">
    <property type="entry name" value="p450"/>
    <property type="match status" value="1"/>
</dbReference>
<keyword evidence="6" id="KW-0812">Transmembrane</keyword>
<dbReference type="InterPro" id="IPR001128">
    <property type="entry name" value="Cyt_P450"/>
</dbReference>
<keyword evidence="10 13" id="KW-0408">Iron</keyword>
<keyword evidence="5 13" id="KW-0349">Heme</keyword>
<evidence type="ECO:0000256" key="12">
    <source>
        <dbReference type="ARBA" id="ARBA00023136"/>
    </source>
</evidence>
<protein>
    <recommendedName>
        <fullName evidence="17">Cytochrome P450</fullName>
    </recommendedName>
</protein>
<evidence type="ECO:0000313" key="16">
    <source>
        <dbReference type="Proteomes" id="UP001437256"/>
    </source>
</evidence>
<proteinExistence type="inferred from homology"/>
<organism evidence="15 16">
    <name type="scientific">Marasmius tenuissimus</name>
    <dbReference type="NCBI Taxonomy" id="585030"/>
    <lineage>
        <taxon>Eukaryota</taxon>
        <taxon>Fungi</taxon>
        <taxon>Dikarya</taxon>
        <taxon>Basidiomycota</taxon>
        <taxon>Agaricomycotina</taxon>
        <taxon>Agaricomycetes</taxon>
        <taxon>Agaricomycetidae</taxon>
        <taxon>Agaricales</taxon>
        <taxon>Marasmiineae</taxon>
        <taxon>Marasmiaceae</taxon>
        <taxon>Marasmius</taxon>
    </lineage>
</organism>
<evidence type="ECO:0000256" key="3">
    <source>
        <dbReference type="ARBA" id="ARBA00004721"/>
    </source>
</evidence>
<dbReference type="InterPro" id="IPR017972">
    <property type="entry name" value="Cyt_P450_CS"/>
</dbReference>
<dbReference type="PRINTS" id="PR00385">
    <property type="entry name" value="P450"/>
</dbReference>